<gene>
    <name evidence="2" type="ORF">CDIOL_19270</name>
</gene>
<keyword evidence="1" id="KW-0472">Membrane</keyword>
<keyword evidence="1" id="KW-0812">Transmembrane</keyword>
<evidence type="ECO:0000256" key="1">
    <source>
        <dbReference type="SAM" id="Phobius"/>
    </source>
</evidence>
<proteinExistence type="predicted"/>
<name>A0AAV3VZ47_9CLOT</name>
<dbReference type="EMBL" id="BJLA01000005">
    <property type="protein sequence ID" value="GEA31004.1"/>
    <property type="molecule type" value="Genomic_DNA"/>
</dbReference>
<feature type="transmembrane region" description="Helical" evidence="1">
    <location>
        <begin position="12"/>
        <end position="33"/>
    </location>
</feature>
<keyword evidence="3" id="KW-1185">Reference proteome</keyword>
<sequence>MTKVLYVNIYRNLIYVFRANYNFVLRIILRLFFMYINNNLRKFIGGRLIYEKG</sequence>
<comment type="caution">
    <text evidence="2">The sequence shown here is derived from an EMBL/GenBank/DDBJ whole genome shotgun (WGS) entry which is preliminary data.</text>
</comment>
<dbReference type="Proteomes" id="UP000325212">
    <property type="component" value="Unassembled WGS sequence"/>
</dbReference>
<organism evidence="2 3">
    <name type="scientific">Clostridium diolis</name>
    <dbReference type="NCBI Taxonomy" id="223919"/>
    <lineage>
        <taxon>Bacteria</taxon>
        <taxon>Bacillati</taxon>
        <taxon>Bacillota</taxon>
        <taxon>Clostridia</taxon>
        <taxon>Eubacteriales</taxon>
        <taxon>Clostridiaceae</taxon>
        <taxon>Clostridium</taxon>
    </lineage>
</organism>
<accession>A0AAV3VZ47</accession>
<reference evidence="2 3" key="1">
    <citation type="submission" date="2019-06" db="EMBL/GenBank/DDBJ databases">
        <title>Draft genome sequence of Clostridium diolis DSM 15410.</title>
        <authorList>
            <person name="Kobayashi H."/>
            <person name="Tanizawa Y."/>
            <person name="Tohno M."/>
        </authorList>
    </citation>
    <scope>NUCLEOTIDE SEQUENCE [LARGE SCALE GENOMIC DNA]</scope>
    <source>
        <strain evidence="2 3">DSM 15410</strain>
    </source>
</reference>
<keyword evidence="1" id="KW-1133">Transmembrane helix</keyword>
<dbReference type="AlphaFoldDB" id="A0AAV3VZ47"/>
<evidence type="ECO:0000313" key="2">
    <source>
        <dbReference type="EMBL" id="GEA31004.1"/>
    </source>
</evidence>
<protein>
    <submittedName>
        <fullName evidence="2">Uncharacterized protein</fullName>
    </submittedName>
</protein>
<evidence type="ECO:0000313" key="3">
    <source>
        <dbReference type="Proteomes" id="UP000325212"/>
    </source>
</evidence>